<name>A0A1F7ZM77_9EURO</name>
<reference evidence="1 2" key="1">
    <citation type="journal article" date="2016" name="Genome Biol. Evol.">
        <title>Draft genome sequence of an aflatoxigenic Aspergillus species, A. bombycis.</title>
        <authorList>
            <person name="Moore G.G."/>
            <person name="Mack B.M."/>
            <person name="Beltz S.B."/>
            <person name="Gilbert M.K."/>
        </authorList>
    </citation>
    <scope>NUCLEOTIDE SEQUENCE [LARGE SCALE GENOMIC DNA]</scope>
    <source>
        <strain evidence="2">NRRL 26010</strain>
    </source>
</reference>
<comment type="caution">
    <text evidence="1">The sequence shown here is derived from an EMBL/GenBank/DDBJ whole genome shotgun (WGS) entry which is preliminary data.</text>
</comment>
<dbReference type="OrthoDB" id="5412936at2759"/>
<proteinExistence type="predicted"/>
<dbReference type="RefSeq" id="XP_022383852.1">
    <property type="nucleotide sequence ID" value="XM_022538943.1"/>
</dbReference>
<sequence>MGSIFVILGTTEKPASVKTQLLLNLIELGIALVFQTMSSHLDEYLPKSVSRLWSGNHLNVALPLWQDFTEDQAASEAVGGRISFQQYLFSDDPKIRQWAENAERCV</sequence>
<dbReference type="EMBL" id="LYCR01000158">
    <property type="protein sequence ID" value="OGM40135.1"/>
    <property type="molecule type" value="Genomic_DNA"/>
</dbReference>
<evidence type="ECO:0000313" key="2">
    <source>
        <dbReference type="Proteomes" id="UP000179179"/>
    </source>
</evidence>
<accession>A0A1F7ZM77</accession>
<dbReference type="STRING" id="109264.A0A1F7ZM77"/>
<dbReference type="GeneID" id="34455205"/>
<dbReference type="Proteomes" id="UP000179179">
    <property type="component" value="Unassembled WGS sequence"/>
</dbReference>
<protein>
    <submittedName>
        <fullName evidence="1">Uncharacterized protein</fullName>
    </submittedName>
</protein>
<dbReference type="AlphaFoldDB" id="A0A1F7ZM77"/>
<organism evidence="1 2">
    <name type="scientific">Aspergillus bombycis</name>
    <dbReference type="NCBI Taxonomy" id="109264"/>
    <lineage>
        <taxon>Eukaryota</taxon>
        <taxon>Fungi</taxon>
        <taxon>Dikarya</taxon>
        <taxon>Ascomycota</taxon>
        <taxon>Pezizomycotina</taxon>
        <taxon>Eurotiomycetes</taxon>
        <taxon>Eurotiomycetidae</taxon>
        <taxon>Eurotiales</taxon>
        <taxon>Aspergillaceae</taxon>
        <taxon>Aspergillus</taxon>
    </lineage>
</organism>
<keyword evidence="2" id="KW-1185">Reference proteome</keyword>
<gene>
    <name evidence="1" type="ORF">ABOM_011815</name>
</gene>
<evidence type="ECO:0000313" key="1">
    <source>
        <dbReference type="EMBL" id="OGM40135.1"/>
    </source>
</evidence>